<sequence length="262" mass="27498">MWQYRLARSTVDINSCQLYASVRVHLIVSSVTGMRKVLLAVFLLVAGCSTPAAEEPEMVLGEYDLRPVRLVAGEALGEVFPETAGQVLCHALPWGDVVGPVQGSVTVAGACLLRGGDRVVTVRLGGPGLDLGATSVNVTVEPSDSAMEDKVLAALRPVLTAPVDLAGVDIVDLPKPERTARLCELVKGVPGEDKCVVGRNEVALTATLQDDSHYADHVGGRPALISGSTVSVRIRPDVPVDLRVSGEGARALAESAVPKLRK</sequence>
<dbReference type="AlphaFoldDB" id="A0A421B9A1"/>
<proteinExistence type="predicted"/>
<evidence type="ECO:0000313" key="2">
    <source>
        <dbReference type="Proteomes" id="UP000282454"/>
    </source>
</evidence>
<reference evidence="1 2" key="1">
    <citation type="submission" date="2018-10" db="EMBL/GenBank/DDBJ databases">
        <title>Genomic Encyclopedia of Archaeal and Bacterial Type Strains, Phase II (KMG-II): from individual species to whole genera.</title>
        <authorList>
            <person name="Goeker M."/>
        </authorList>
    </citation>
    <scope>NUCLEOTIDE SEQUENCE [LARGE SCALE GENOMIC DNA]</scope>
    <source>
        <strain evidence="1 2">DSM 45657</strain>
    </source>
</reference>
<dbReference type="Proteomes" id="UP000282454">
    <property type="component" value="Unassembled WGS sequence"/>
</dbReference>
<keyword evidence="2" id="KW-1185">Reference proteome</keyword>
<accession>A0A421B9A1</accession>
<protein>
    <submittedName>
        <fullName evidence="1">Uncharacterized protein</fullName>
    </submittedName>
</protein>
<name>A0A421B9A1_9PSEU</name>
<gene>
    <name evidence="1" type="ORF">CLV68_1458</name>
</gene>
<dbReference type="EMBL" id="RCDD01000001">
    <property type="protein sequence ID" value="RLK60944.1"/>
    <property type="molecule type" value="Genomic_DNA"/>
</dbReference>
<evidence type="ECO:0000313" key="1">
    <source>
        <dbReference type="EMBL" id="RLK60944.1"/>
    </source>
</evidence>
<organism evidence="1 2">
    <name type="scientific">Actinokineospora cianjurensis</name>
    <dbReference type="NCBI Taxonomy" id="585224"/>
    <lineage>
        <taxon>Bacteria</taxon>
        <taxon>Bacillati</taxon>
        <taxon>Actinomycetota</taxon>
        <taxon>Actinomycetes</taxon>
        <taxon>Pseudonocardiales</taxon>
        <taxon>Pseudonocardiaceae</taxon>
        <taxon>Actinokineospora</taxon>
    </lineage>
</organism>
<comment type="caution">
    <text evidence="1">The sequence shown here is derived from an EMBL/GenBank/DDBJ whole genome shotgun (WGS) entry which is preliminary data.</text>
</comment>